<dbReference type="KEGG" id="rst:ATY39_12345"/>
<dbReference type="Pfam" id="PF14398">
    <property type="entry name" value="ATPgrasp_YheCD"/>
    <property type="match status" value="1"/>
</dbReference>
<accession>A0A143HEH0</accession>
<gene>
    <name evidence="1" type="ORF">ATY39_12345</name>
</gene>
<dbReference type="STRING" id="241244.ATY39_12345"/>
<dbReference type="RefSeq" id="WP_066790213.1">
    <property type="nucleotide sequence ID" value="NZ_CP014806.1"/>
</dbReference>
<dbReference type="AlphaFoldDB" id="A0A143HEH0"/>
<reference evidence="2" key="2">
    <citation type="submission" date="2016-03" db="EMBL/GenBank/DDBJ databases">
        <authorList>
            <person name="Ploux O."/>
        </authorList>
    </citation>
    <scope>NUCLEOTIDE SEQUENCE [LARGE SCALE GENOMIC DNA]</scope>
    <source>
        <strain evidence="2">PP9</strain>
    </source>
</reference>
<dbReference type="Gene3D" id="3.30.470.20">
    <property type="entry name" value="ATP-grasp fold, B domain"/>
    <property type="match status" value="1"/>
</dbReference>
<sequence length="337" mass="39049">MVTVAMLHYRKHPHDIKKAYTCASIAKMEGINFYFFSPSAVRFEEKVIHGYQYENGTWILKEMPFPDVIYNATGMKTSFQKKVYRQLKKTIPFTSHPIGNKMKVFRKIKTIPEYAHYLIPSEIIKDSSDVLSALKRFKKIVIKPLSSNQGKGLIFIERNGDQIELLEGSQPKTVNITEFRKKIEMVIEEKAYLVQPYISSRTKDGFPFDFRIHVQKNGSGDWGITLIYPRIGSDDGVISNVSSGGYIGKLESFLEKEYGVESFDILRMLEQFPLRFLQKFDALYNNQLDELGIDIGIDENKKLWIFEVNWRPGYIYRELEAAMNTIPYAAYLANQKK</sequence>
<dbReference type="EMBL" id="CP014806">
    <property type="protein sequence ID" value="AMX00138.1"/>
    <property type="molecule type" value="Genomic_DNA"/>
</dbReference>
<name>A0A143HEH0_9BACL</name>
<proteinExistence type="predicted"/>
<dbReference type="Proteomes" id="UP000076021">
    <property type="component" value="Chromosome"/>
</dbReference>
<protein>
    <submittedName>
        <fullName evidence="1">Uncharacterized protein</fullName>
    </submittedName>
</protein>
<dbReference type="InterPro" id="IPR026838">
    <property type="entry name" value="YheC/D"/>
</dbReference>
<evidence type="ECO:0000313" key="2">
    <source>
        <dbReference type="Proteomes" id="UP000076021"/>
    </source>
</evidence>
<keyword evidence="2" id="KW-1185">Reference proteome</keyword>
<dbReference type="OrthoDB" id="7869153at2"/>
<dbReference type="SUPFAM" id="SSF56059">
    <property type="entry name" value="Glutathione synthetase ATP-binding domain-like"/>
    <property type="match status" value="1"/>
</dbReference>
<reference evidence="1 2" key="1">
    <citation type="journal article" date="2016" name="Genome Announc.">
        <title>Whole-Genome Sequence of Rummeliibacillus stabekisii Strain PP9 Isolated from Antarctic Soil.</title>
        <authorList>
            <person name="da Mota F.F."/>
            <person name="Vollu R.E."/>
            <person name="Jurelevicius D."/>
            <person name="Seldin L."/>
        </authorList>
    </citation>
    <scope>NUCLEOTIDE SEQUENCE [LARGE SCALE GENOMIC DNA]</scope>
    <source>
        <strain evidence="1 2">PP9</strain>
    </source>
</reference>
<organism evidence="1 2">
    <name type="scientific">Rummeliibacillus stabekisii</name>
    <dbReference type="NCBI Taxonomy" id="241244"/>
    <lineage>
        <taxon>Bacteria</taxon>
        <taxon>Bacillati</taxon>
        <taxon>Bacillota</taxon>
        <taxon>Bacilli</taxon>
        <taxon>Bacillales</taxon>
        <taxon>Caryophanaceae</taxon>
        <taxon>Rummeliibacillus</taxon>
    </lineage>
</organism>
<evidence type="ECO:0000313" key="1">
    <source>
        <dbReference type="EMBL" id="AMX00138.1"/>
    </source>
</evidence>